<dbReference type="Pfam" id="PF05170">
    <property type="entry name" value="AsmA"/>
    <property type="match status" value="1"/>
</dbReference>
<dbReference type="PANTHER" id="PTHR30441">
    <property type="entry name" value="DUF748 DOMAIN-CONTAINING PROTEIN"/>
    <property type="match status" value="1"/>
</dbReference>
<proteinExistence type="predicted"/>
<accession>A0A921AVS4</accession>
<organism evidence="2 3">
    <name type="scientific">Mailhella massiliensis</name>
    <dbReference type="NCBI Taxonomy" id="1903261"/>
    <lineage>
        <taxon>Bacteria</taxon>
        <taxon>Pseudomonadati</taxon>
        <taxon>Thermodesulfobacteriota</taxon>
        <taxon>Desulfovibrionia</taxon>
        <taxon>Desulfovibrionales</taxon>
        <taxon>Desulfovibrionaceae</taxon>
        <taxon>Mailhella</taxon>
    </lineage>
</organism>
<reference evidence="2" key="1">
    <citation type="journal article" date="2021" name="PeerJ">
        <title>Extensive microbial diversity within the chicken gut microbiome revealed by metagenomics and culture.</title>
        <authorList>
            <person name="Gilroy R."/>
            <person name="Ravi A."/>
            <person name="Getino M."/>
            <person name="Pursley I."/>
            <person name="Horton D.L."/>
            <person name="Alikhan N.F."/>
            <person name="Baker D."/>
            <person name="Gharbi K."/>
            <person name="Hall N."/>
            <person name="Watson M."/>
            <person name="Adriaenssens E.M."/>
            <person name="Foster-Nyarko E."/>
            <person name="Jarju S."/>
            <person name="Secka A."/>
            <person name="Antonio M."/>
            <person name="Oren A."/>
            <person name="Chaudhuri R.R."/>
            <person name="La Ragione R."/>
            <person name="Hildebrand F."/>
            <person name="Pallen M.J."/>
        </authorList>
    </citation>
    <scope>NUCLEOTIDE SEQUENCE</scope>
    <source>
        <strain evidence="2">ChiGjej2B2-19336</strain>
    </source>
</reference>
<reference evidence="2" key="2">
    <citation type="submission" date="2021-09" db="EMBL/GenBank/DDBJ databases">
        <authorList>
            <person name="Gilroy R."/>
        </authorList>
    </citation>
    <scope>NUCLEOTIDE SEQUENCE</scope>
    <source>
        <strain evidence="2">ChiGjej2B2-19336</strain>
    </source>
</reference>
<evidence type="ECO:0000259" key="1">
    <source>
        <dbReference type="Pfam" id="PF05170"/>
    </source>
</evidence>
<dbReference type="InterPro" id="IPR007844">
    <property type="entry name" value="AsmA"/>
</dbReference>
<dbReference type="GO" id="GO:0090313">
    <property type="term" value="P:regulation of protein targeting to membrane"/>
    <property type="evidence" value="ECO:0007669"/>
    <property type="project" value="TreeGrafter"/>
</dbReference>
<dbReference type="Proteomes" id="UP000698963">
    <property type="component" value="Unassembled WGS sequence"/>
</dbReference>
<name>A0A921AVS4_9BACT</name>
<gene>
    <name evidence="2" type="ORF">K8W16_04935</name>
</gene>
<protein>
    <submittedName>
        <fullName evidence="2">AsmA family protein</fullName>
    </submittedName>
</protein>
<evidence type="ECO:0000313" key="2">
    <source>
        <dbReference type="EMBL" id="HJD96971.1"/>
    </source>
</evidence>
<sequence length="1011" mass="107723">MELHIRRAHIQISYFSLLRLKPVIRSLRLENPTLDISADLLAHSGREGEKTPGPSGSFTLPRLPRSIIGLSVFMENGVCRVTGTDGKSSLVLSGIEVSSRLPGLLPGHLEVHVDNLHCSLPSGLELSARRSRLAVPSLHRGLHHAWSASVQFSSETQLGALDAVLGREISAPYRYFPMAEPLLLDFSAELTASPEEGKYSAQGTAKASATLTMNGHPVPIGLDARFSLPGLWEPLDIEQADARMGDDCVTLYGKLSGLAEGSPLFRGRADIHHFSLTRWFGFGRLMNPGLQHALDSIAGSFEDMHLTPSGIVVPHLKAVVQGIELEGEGSCKEFLKPEILISAHAKKADLNRIFPELSGTFPDMSHLPPPVLPLDQQAPEEQEENAPSPDIHVGYDIHISADEASILKLHAGRADVHVVPAPEHGTMLVIAVGDVYGGKGDSKVYLQDDIRVTAELSRVSMEGLTRDMAGFPAVSGLLKKGSTDLTFHPGSGVTMLSSLGGSIKGTLEQGRFTLKNGASLPWQSLEVDAQAKAAPGKNLTAMPPAMDFRGKWHVKLATGAWSVTADASQAALSFSTSFGLPVAMRGQNVSLQAALGKSLSPLLAQDMNVSLSGKGSFNLEKNTVSVEGATLRHPFFTVSGDLALSNFPAKTSATGKLSFSTGSLRECAAAFGLPLPPLSGKKTLRKAEASARISVNANRADFSELSASVDDTRVSGSLQQTFTGRPTLSGELRIPSLNLDDYLQHQGEKSASSAQVSTPLPFAFLKDRDMDLRLSLDKVRAYSTTLSHVELPVSQKNGALAVPVTAVFPGGGSASGSFQAVLVRDGSAMDLGLNMRCRNVNMLLLSRDRGQKTQISGNGSAEADLRSRQTNWQDWKKALDGKISFAVKDGAIISPPQEARGKSSRTDFNTMSMSASLVKGVATCRDFLIKSSLTTVSGSGTVNLAEESIDARATVTLVGIPEMPITIKGNLFKPKVTYKLIGAVTGTVSNIGSTFFDIVGGVLTAPFRLFQ</sequence>
<dbReference type="AlphaFoldDB" id="A0A921AVS4"/>
<dbReference type="EMBL" id="DYZA01000092">
    <property type="protein sequence ID" value="HJD96971.1"/>
    <property type="molecule type" value="Genomic_DNA"/>
</dbReference>
<dbReference type="InterPro" id="IPR052894">
    <property type="entry name" value="AsmA-related"/>
</dbReference>
<comment type="caution">
    <text evidence="2">The sequence shown here is derived from an EMBL/GenBank/DDBJ whole genome shotgun (WGS) entry which is preliminary data.</text>
</comment>
<dbReference type="GO" id="GO:0005886">
    <property type="term" value="C:plasma membrane"/>
    <property type="evidence" value="ECO:0007669"/>
    <property type="project" value="TreeGrafter"/>
</dbReference>
<dbReference type="RefSeq" id="WP_304121656.1">
    <property type="nucleotide sequence ID" value="NZ_DYZA01000092.1"/>
</dbReference>
<feature type="domain" description="AsmA" evidence="1">
    <location>
        <begin position="615"/>
        <end position="926"/>
    </location>
</feature>
<feature type="non-terminal residue" evidence="2">
    <location>
        <position position="1"/>
    </location>
</feature>
<dbReference type="PANTHER" id="PTHR30441:SF4">
    <property type="entry name" value="PROTEIN ASMA"/>
    <property type="match status" value="1"/>
</dbReference>
<evidence type="ECO:0000313" key="3">
    <source>
        <dbReference type="Proteomes" id="UP000698963"/>
    </source>
</evidence>